<feature type="domain" description="SWIM-type" evidence="10">
    <location>
        <begin position="704"/>
        <end position="748"/>
    </location>
</feature>
<dbReference type="InterPro" id="IPR050331">
    <property type="entry name" value="Zinc_finger"/>
</dbReference>
<keyword evidence="6" id="KW-0238">DNA-binding</keyword>
<dbReference type="InterPro" id="IPR036236">
    <property type="entry name" value="Znf_C2H2_sf"/>
</dbReference>
<dbReference type="InterPro" id="IPR013087">
    <property type="entry name" value="Znf_C2H2_type"/>
</dbReference>
<gene>
    <name evidence="11" type="ORF">CINCED_3A014603</name>
</gene>
<dbReference type="SMART" id="SM00355">
    <property type="entry name" value="ZnF_C2H2"/>
    <property type="match status" value="7"/>
</dbReference>
<keyword evidence="5" id="KW-0862">Zinc</keyword>
<evidence type="ECO:0000256" key="8">
    <source>
        <dbReference type="PROSITE-ProRule" id="PRU00042"/>
    </source>
</evidence>
<dbReference type="PROSITE" id="PS50157">
    <property type="entry name" value="ZINC_FINGER_C2H2_2"/>
    <property type="match status" value="7"/>
</dbReference>
<dbReference type="Gene3D" id="3.30.160.60">
    <property type="entry name" value="Classic Zinc Finger"/>
    <property type="match status" value="4"/>
</dbReference>
<accession>A0A5E4MBC3</accession>
<feature type="domain" description="C2H2-type" evidence="9">
    <location>
        <begin position="3"/>
        <end position="31"/>
    </location>
</feature>
<keyword evidence="2" id="KW-0479">Metal-binding</keyword>
<evidence type="ECO:0000256" key="3">
    <source>
        <dbReference type="ARBA" id="ARBA00022737"/>
    </source>
</evidence>
<dbReference type="PANTHER" id="PTHR16515">
    <property type="entry name" value="PR DOMAIN ZINC FINGER PROTEIN"/>
    <property type="match status" value="1"/>
</dbReference>
<dbReference type="Pfam" id="PF10551">
    <property type="entry name" value="MULE"/>
    <property type="match status" value="1"/>
</dbReference>
<evidence type="ECO:0000256" key="4">
    <source>
        <dbReference type="ARBA" id="ARBA00022771"/>
    </source>
</evidence>
<dbReference type="PROSITE" id="PS00028">
    <property type="entry name" value="ZINC_FINGER_C2H2_1"/>
    <property type="match status" value="5"/>
</dbReference>
<dbReference type="OrthoDB" id="10031901at2759"/>
<protein>
    <submittedName>
        <fullName evidence="11">Ribonuclease H-like domain,MULE transposase domain,Zinc finger C2H2-type,Zinc finger, SWIM-type</fullName>
    </submittedName>
</protein>
<dbReference type="Pfam" id="PF00096">
    <property type="entry name" value="zf-C2H2"/>
    <property type="match status" value="3"/>
</dbReference>
<reference evidence="11 12" key="1">
    <citation type="submission" date="2019-08" db="EMBL/GenBank/DDBJ databases">
        <authorList>
            <person name="Alioto T."/>
            <person name="Alioto T."/>
            <person name="Gomez Garrido J."/>
        </authorList>
    </citation>
    <scope>NUCLEOTIDE SEQUENCE [LARGE SCALE GENOMIC DNA]</scope>
</reference>
<feature type="domain" description="C2H2-type" evidence="9">
    <location>
        <begin position="145"/>
        <end position="173"/>
    </location>
</feature>
<dbReference type="PANTHER" id="PTHR16515:SF49">
    <property type="entry name" value="GASTRULA ZINC FINGER PROTEIN XLCGF49.1-LIKE-RELATED"/>
    <property type="match status" value="1"/>
</dbReference>
<feature type="domain" description="C2H2-type" evidence="9">
    <location>
        <begin position="67"/>
        <end position="95"/>
    </location>
</feature>
<evidence type="ECO:0000256" key="6">
    <source>
        <dbReference type="ARBA" id="ARBA00023125"/>
    </source>
</evidence>
<dbReference type="EMBL" id="CABPRJ010000478">
    <property type="protein sequence ID" value="VVC28139.1"/>
    <property type="molecule type" value="Genomic_DNA"/>
</dbReference>
<evidence type="ECO:0000259" key="10">
    <source>
        <dbReference type="PROSITE" id="PS50966"/>
    </source>
</evidence>
<name>A0A5E4MBC3_9HEMI</name>
<dbReference type="GO" id="GO:0005634">
    <property type="term" value="C:nucleus"/>
    <property type="evidence" value="ECO:0007669"/>
    <property type="project" value="UniProtKB-SubCell"/>
</dbReference>
<evidence type="ECO:0000259" key="9">
    <source>
        <dbReference type="PROSITE" id="PS50157"/>
    </source>
</evidence>
<feature type="domain" description="C2H2-type" evidence="9">
    <location>
        <begin position="175"/>
        <end position="202"/>
    </location>
</feature>
<dbReference type="GO" id="GO:0003677">
    <property type="term" value="F:DNA binding"/>
    <property type="evidence" value="ECO:0007669"/>
    <property type="project" value="UniProtKB-KW"/>
</dbReference>
<feature type="domain" description="C2H2-type" evidence="9">
    <location>
        <begin position="108"/>
        <end position="136"/>
    </location>
</feature>
<evidence type="ECO:0000256" key="2">
    <source>
        <dbReference type="ARBA" id="ARBA00022723"/>
    </source>
</evidence>
<proteinExistence type="predicted"/>
<dbReference type="InterPro" id="IPR018289">
    <property type="entry name" value="MULE_transposase_dom"/>
</dbReference>
<dbReference type="GO" id="GO:0008270">
    <property type="term" value="F:zinc ion binding"/>
    <property type="evidence" value="ECO:0007669"/>
    <property type="project" value="UniProtKB-KW"/>
</dbReference>
<evidence type="ECO:0000256" key="1">
    <source>
        <dbReference type="ARBA" id="ARBA00004123"/>
    </source>
</evidence>
<dbReference type="GO" id="GO:0010468">
    <property type="term" value="P:regulation of gene expression"/>
    <property type="evidence" value="ECO:0007669"/>
    <property type="project" value="TreeGrafter"/>
</dbReference>
<keyword evidence="12" id="KW-1185">Reference proteome</keyword>
<evidence type="ECO:0000256" key="7">
    <source>
        <dbReference type="ARBA" id="ARBA00023242"/>
    </source>
</evidence>
<evidence type="ECO:0000313" key="11">
    <source>
        <dbReference type="EMBL" id="VVC28139.1"/>
    </source>
</evidence>
<comment type="subcellular location">
    <subcellularLocation>
        <location evidence="1">Nucleus</location>
    </subcellularLocation>
</comment>
<keyword evidence="7" id="KW-0539">Nucleus</keyword>
<feature type="domain" description="C2H2-type" evidence="9">
    <location>
        <begin position="37"/>
        <end position="65"/>
    </location>
</feature>
<evidence type="ECO:0000256" key="5">
    <source>
        <dbReference type="ARBA" id="ARBA00022833"/>
    </source>
</evidence>
<sequence>MTFICEKCGSNFVNNYSLSRHQSTRHLENGEDVKNKFECNDCKAKFNRKDILVRHIEIRHMSKRHSFECPQCSRIFLNKYSQTQHIRSIHGTKNITRFKNKQFFGECKVCKICMKEFVSFEELKFHKKNVHPKQMQAILKGNNYFECHDCNKKFVRKYTLRRHLKVVHLLDRDIFECAYCSMKFTRKNDLSRHIISKENTNPKIKHFKCLMCEQSFSTRSLINEHYQKYHNIDFVYDHLKFTSLNEFEKWKIDVEQKCFIQFSVAISWKTKMFTVKQYVCHRSGEKRLKSAPKVIPKLIGSKKLGGICPALITTKKSKIDGMCSVVYQKIHIGHPCDKSELPYMSLNGEVVNITQQYNFNKPFPMLYYNHNNTASFVLNNQNSILFYKAKGIKDNEFPTLKKEDFALGYMNENQELKFKRHGYKTICFDGTYGINSNDYILHTILVADVDSEGSPVAFLLTNRNDDVVISVLLEKIKNRLGTISPKSIMSDMQMFYFNSWINTMGPVKHSLFCLWHVHKAWLKNLSKIKNKEKKKVVIKILYDLSTELDKDKFQKKLHTFISNNDDDLQYFLDYFFQNFAQNQHYWAYCYRQNDSCNINLESFHRVKQKIRGRLKVESIYDYLFYLEKYLTMKENDLQKKQICFKRTTKLKLLRANHKKVEKQSESKNIVIKSSSCNSWRVQSFTDENIIYNVLKSEIRECTMYEDMICLLPCTKCKTCFHNYTCSCHDQSIKNNMCKHIHAVGMYLLSKNQIVHVGEERMQIANTDVVQTSMAYKNNEPMETTHMEHKVHQDNDILLDNLRNKILQDFSQSLQQIKSLEHLQQISKNLIVPIN</sequence>
<dbReference type="AlphaFoldDB" id="A0A5E4MBC3"/>
<dbReference type="SUPFAM" id="SSF57667">
    <property type="entry name" value="beta-beta-alpha zinc fingers"/>
    <property type="match status" value="2"/>
</dbReference>
<keyword evidence="4 8" id="KW-0863">Zinc-finger</keyword>
<dbReference type="PROSITE" id="PS50966">
    <property type="entry name" value="ZF_SWIM"/>
    <property type="match status" value="1"/>
</dbReference>
<organism evidence="11 12">
    <name type="scientific">Cinara cedri</name>
    <dbReference type="NCBI Taxonomy" id="506608"/>
    <lineage>
        <taxon>Eukaryota</taxon>
        <taxon>Metazoa</taxon>
        <taxon>Ecdysozoa</taxon>
        <taxon>Arthropoda</taxon>
        <taxon>Hexapoda</taxon>
        <taxon>Insecta</taxon>
        <taxon>Pterygota</taxon>
        <taxon>Neoptera</taxon>
        <taxon>Paraneoptera</taxon>
        <taxon>Hemiptera</taxon>
        <taxon>Sternorrhyncha</taxon>
        <taxon>Aphidomorpha</taxon>
        <taxon>Aphidoidea</taxon>
        <taxon>Aphididae</taxon>
        <taxon>Lachninae</taxon>
        <taxon>Cinara</taxon>
    </lineage>
</organism>
<feature type="domain" description="C2H2-type" evidence="9">
    <location>
        <begin position="207"/>
        <end position="230"/>
    </location>
</feature>
<keyword evidence="3" id="KW-0677">Repeat</keyword>
<dbReference type="InterPro" id="IPR007527">
    <property type="entry name" value="Znf_SWIM"/>
</dbReference>
<evidence type="ECO:0000313" key="12">
    <source>
        <dbReference type="Proteomes" id="UP000325440"/>
    </source>
</evidence>
<dbReference type="Proteomes" id="UP000325440">
    <property type="component" value="Unassembled WGS sequence"/>
</dbReference>